<dbReference type="GO" id="GO:0005524">
    <property type="term" value="F:ATP binding"/>
    <property type="evidence" value="ECO:0007669"/>
    <property type="project" value="UniProtKB-KW"/>
</dbReference>
<feature type="non-terminal residue" evidence="5">
    <location>
        <position position="1"/>
    </location>
</feature>
<reference evidence="5" key="1">
    <citation type="journal article" date="2015" name="Nature">
        <title>Complex archaea that bridge the gap between prokaryotes and eukaryotes.</title>
        <authorList>
            <person name="Spang A."/>
            <person name="Saw J.H."/>
            <person name="Jorgensen S.L."/>
            <person name="Zaremba-Niedzwiedzka K."/>
            <person name="Martijn J."/>
            <person name="Lind A.E."/>
            <person name="van Eijk R."/>
            <person name="Schleper C."/>
            <person name="Guy L."/>
            <person name="Ettema T.J."/>
        </authorList>
    </citation>
    <scope>NUCLEOTIDE SEQUENCE</scope>
</reference>
<dbReference type="InterPro" id="IPR006500">
    <property type="entry name" value="Helicase_put_C_phage/plasmid"/>
</dbReference>
<sequence>VCVHISKGARKQLELGFLHILKPEGELSDSLQGILPQTNGPVITVEGVSDTATAIDLGFVAVGRSAAAGGIDLLPDLLRGKEVIIMGDNDAGVGVKGMESVHLALSSVCPKVTKVLPPKQFKDLRQWKNQVGLTKQGFLDWVADYGDSTKDPSVLEDDVAHTIAKTWLERERIQDGLPTIRCYKSQWIQYGNGHYSDCDREGFRGGVYHFLEGKLYPKTDTKGGISLVSYKPTRAKVSDIIDALSDWCTIELDPPIWLKDLGFPDPANLVAFRNGLLDVNEYVQGRIKFYNPTPALFSYNVLPYDFDEDAHSEIWEDFYKEIYNGDKDKISLLSQWFGYNCVPDMSYEKLMLFTGRPRSGKSTVLETMQAMLGDRQCCETSFQGLAGAFGYQPLLGKYAAILGDAKTPKSGEASAALEKILHVTGGDAVSVNRKGIRELPIVHLKCRFTIAMNDLPAFTDHARALEPRLNIITFENSYVGKEDRTLKYRLRKEAQQGKLINFALRGLKDLYERKDFIVPESSAKTLIDFQRLASPVVTFIAECCEVDPKRENLGPATYFIVKDQLYEVWSSWCNNQGRKPGVKEQFGRWFLAACPRAITTRRRVGDRRMYVFENVRLQDWVIKDYLGVGK</sequence>
<keyword evidence="2" id="KW-0378">Hydrolase</keyword>
<organism evidence="5">
    <name type="scientific">marine sediment metagenome</name>
    <dbReference type="NCBI Taxonomy" id="412755"/>
    <lineage>
        <taxon>unclassified sequences</taxon>
        <taxon>metagenomes</taxon>
        <taxon>ecological metagenomes</taxon>
    </lineage>
</organism>
<dbReference type="InterPro" id="IPR051620">
    <property type="entry name" value="ORF904-like_C"/>
</dbReference>
<dbReference type="NCBIfam" id="TIGR01613">
    <property type="entry name" value="primase_Cterm"/>
    <property type="match status" value="1"/>
</dbReference>
<dbReference type="Pfam" id="PF19263">
    <property type="entry name" value="DUF5906"/>
    <property type="match status" value="1"/>
</dbReference>
<dbReference type="InterPro" id="IPR045455">
    <property type="entry name" value="NrS-1_pol-like_helicase"/>
</dbReference>
<keyword evidence="1" id="KW-0547">Nucleotide-binding</keyword>
<evidence type="ECO:0000256" key="3">
    <source>
        <dbReference type="ARBA" id="ARBA00022840"/>
    </source>
</evidence>
<accession>A0A0F9FR55</accession>
<evidence type="ECO:0000256" key="2">
    <source>
        <dbReference type="ARBA" id="ARBA00022801"/>
    </source>
</evidence>
<protein>
    <recommendedName>
        <fullName evidence="4">SF3 helicase domain-containing protein</fullName>
    </recommendedName>
</protein>
<proteinExistence type="predicted"/>
<comment type="caution">
    <text evidence="5">The sequence shown here is derived from an EMBL/GenBank/DDBJ whole genome shotgun (WGS) entry which is preliminary data.</text>
</comment>
<dbReference type="InterPro" id="IPR014015">
    <property type="entry name" value="Helicase_SF3_DNA-vir"/>
</dbReference>
<dbReference type="AlphaFoldDB" id="A0A0F9FR55"/>
<dbReference type="GO" id="GO:0016787">
    <property type="term" value="F:hydrolase activity"/>
    <property type="evidence" value="ECO:0007669"/>
    <property type="project" value="UniProtKB-KW"/>
</dbReference>
<feature type="domain" description="SF3 helicase" evidence="4">
    <location>
        <begin position="328"/>
        <end position="487"/>
    </location>
</feature>
<dbReference type="InterPro" id="IPR034154">
    <property type="entry name" value="TOPRIM_DnaG/twinkle"/>
</dbReference>
<name>A0A0F9FR55_9ZZZZ</name>
<dbReference type="SUPFAM" id="SSF52540">
    <property type="entry name" value="P-loop containing nucleoside triphosphate hydrolases"/>
    <property type="match status" value="1"/>
</dbReference>
<dbReference type="CDD" id="cd01029">
    <property type="entry name" value="TOPRIM_primases"/>
    <property type="match status" value="1"/>
</dbReference>
<dbReference type="EMBL" id="LAZR01020495">
    <property type="protein sequence ID" value="KKL88678.1"/>
    <property type="molecule type" value="Genomic_DNA"/>
</dbReference>
<dbReference type="PANTHER" id="PTHR35372">
    <property type="entry name" value="ATP BINDING PROTEIN-RELATED"/>
    <property type="match status" value="1"/>
</dbReference>
<dbReference type="PANTHER" id="PTHR35372:SF2">
    <property type="entry name" value="SF3 HELICASE DOMAIN-CONTAINING PROTEIN"/>
    <property type="match status" value="1"/>
</dbReference>
<evidence type="ECO:0000259" key="4">
    <source>
        <dbReference type="PROSITE" id="PS51206"/>
    </source>
</evidence>
<dbReference type="InterPro" id="IPR027417">
    <property type="entry name" value="P-loop_NTPase"/>
</dbReference>
<keyword evidence="3" id="KW-0067">ATP-binding</keyword>
<evidence type="ECO:0000256" key="1">
    <source>
        <dbReference type="ARBA" id="ARBA00022741"/>
    </source>
</evidence>
<dbReference type="Gene3D" id="3.40.50.300">
    <property type="entry name" value="P-loop containing nucleotide triphosphate hydrolases"/>
    <property type="match status" value="1"/>
</dbReference>
<evidence type="ECO:0000313" key="5">
    <source>
        <dbReference type="EMBL" id="KKL88678.1"/>
    </source>
</evidence>
<gene>
    <name evidence="5" type="ORF">LCGC14_1922310</name>
</gene>
<dbReference type="PROSITE" id="PS51206">
    <property type="entry name" value="SF3_HELICASE_1"/>
    <property type="match status" value="1"/>
</dbReference>